<dbReference type="PANTHER" id="PTHR28200">
    <property type="entry name" value="DASH COMPLEX SUBUNIT ASK1"/>
    <property type="match status" value="1"/>
</dbReference>
<evidence type="ECO:0000256" key="1">
    <source>
        <dbReference type="ARBA" id="ARBA00004123"/>
    </source>
</evidence>
<feature type="region of interest" description="Disordered" evidence="18">
    <location>
        <begin position="452"/>
        <end position="513"/>
    </location>
</feature>
<feature type="compositionally biased region" description="Polar residues" evidence="18">
    <location>
        <begin position="268"/>
        <end position="289"/>
    </location>
</feature>
<dbReference type="Proteomes" id="UP001497600">
    <property type="component" value="Chromosome D"/>
</dbReference>
<dbReference type="EMBL" id="OZ004256">
    <property type="protein sequence ID" value="CAK7904160.1"/>
    <property type="molecule type" value="Genomic_DNA"/>
</dbReference>
<keyword evidence="15" id="KW-0131">Cell cycle</keyword>
<reference evidence="19 20" key="1">
    <citation type="submission" date="2024-01" db="EMBL/GenBank/DDBJ databases">
        <authorList>
            <consortium name="Genoscope - CEA"/>
            <person name="William W."/>
        </authorList>
    </citation>
    <scope>NUCLEOTIDE SEQUENCE [LARGE SCALE GENOMIC DNA]</scope>
    <source>
        <strain evidence="19 20">29B2s-10</strain>
    </source>
</reference>
<proteinExistence type="inferred from homology"/>
<feature type="compositionally biased region" description="Polar residues" evidence="18">
    <location>
        <begin position="373"/>
        <end position="382"/>
    </location>
</feature>
<dbReference type="Pfam" id="PF08655">
    <property type="entry name" value="DASH_Ask1"/>
    <property type="match status" value="1"/>
</dbReference>
<evidence type="ECO:0000256" key="6">
    <source>
        <dbReference type="ARBA" id="ARBA00022454"/>
    </source>
</evidence>
<evidence type="ECO:0000256" key="3">
    <source>
        <dbReference type="ARBA" id="ARBA00004629"/>
    </source>
</evidence>
<evidence type="ECO:0000256" key="13">
    <source>
        <dbReference type="ARBA" id="ARBA00023212"/>
    </source>
</evidence>
<feature type="compositionally biased region" description="Low complexity" evidence="18">
    <location>
        <begin position="1"/>
        <end position="10"/>
    </location>
</feature>
<sequence>MKRYSIASSSSRRKSTANPGYNNRDDNGSINNLNHNSNATINNNQNSTNSNNSMEPATLELERLEQEITLVLQEIDKNLSKANAVINDKIYPVLKNYGKASSKVWSNVNFWKFFMEQAANVELTGYEEPANPNTDSNTLNNARSSNLLLSEDEDDEENLPPPAPTNNDNPNDIDGTNKETEGDPLSTSSFKVPIGRTFHNIEETPTWSVEQKQQPSQAPQGNSIHASTPQMKKRTSILRSTTSGGGNGGSARFESSDSLKFQPPPTLTEGTSSANSSPKITHTIRQSLDNYHKVSISPRKNNPRNTRTPIRGGDGRSSMIQNFIESSPTLPEPPVLLSELKNGDNGKSGSPSTYEKLSPVHLPEPSPDRRKSSNTNTIQRFPTTPKYGSSAGDVGVDIMRTPVGIRAKYGNDDSDIPPPNFSNIEPENEPASIHNSDSSIPQLQTVELSKKRNIQEVDHENSKEQTAQGDHNNEQDDNDDGKDSNRKRQNILDDNEDNVFLDNSAKQGGGGSAASTVYHSVVLKQSNNSTNHSATYNLFQEVLENSGNLSKNKESETSQTKDLFGDVLPKETGENEEDITGNSTGGMGSFLGERFRNFTK</sequence>
<protein>
    <recommendedName>
        <fullName evidence="5">DASH complex subunit ASK1</fullName>
    </recommendedName>
    <alternativeName>
        <fullName evidence="17">Outer kinetochore protein ASK1</fullName>
    </alternativeName>
</protein>
<feature type="compositionally biased region" description="Polar residues" evidence="18">
    <location>
        <begin position="203"/>
        <end position="230"/>
    </location>
</feature>
<keyword evidence="6" id="KW-0158">Chromosome</keyword>
<dbReference type="PANTHER" id="PTHR28200:SF1">
    <property type="entry name" value="DASH COMPLEX SUBUNIT ASK1"/>
    <property type="match status" value="1"/>
</dbReference>
<evidence type="ECO:0000256" key="12">
    <source>
        <dbReference type="ARBA" id="ARBA00022838"/>
    </source>
</evidence>
<feature type="region of interest" description="Disordered" evidence="18">
    <location>
        <begin position="151"/>
        <end position="440"/>
    </location>
</feature>
<feature type="compositionally biased region" description="Polar residues" evidence="18">
    <location>
        <begin position="318"/>
        <end position="329"/>
    </location>
</feature>
<evidence type="ECO:0000256" key="5">
    <source>
        <dbReference type="ARBA" id="ARBA00014520"/>
    </source>
</evidence>
<feature type="region of interest" description="Disordered" evidence="18">
    <location>
        <begin position="549"/>
        <end position="591"/>
    </location>
</feature>
<evidence type="ECO:0000256" key="15">
    <source>
        <dbReference type="ARBA" id="ARBA00023306"/>
    </source>
</evidence>
<organism evidence="19 20">
    <name type="scientific">[Candida] anglica</name>
    <dbReference type="NCBI Taxonomy" id="148631"/>
    <lineage>
        <taxon>Eukaryota</taxon>
        <taxon>Fungi</taxon>
        <taxon>Dikarya</taxon>
        <taxon>Ascomycota</taxon>
        <taxon>Saccharomycotina</taxon>
        <taxon>Pichiomycetes</taxon>
        <taxon>Debaryomycetaceae</taxon>
        <taxon>Kurtzmaniella</taxon>
    </lineage>
</organism>
<name>A0ABP0EAW4_9ASCO</name>
<keyword evidence="11" id="KW-0159">Chromosome partition</keyword>
<evidence type="ECO:0000256" key="2">
    <source>
        <dbReference type="ARBA" id="ARBA00004186"/>
    </source>
</evidence>
<feature type="compositionally biased region" description="Low complexity" evidence="18">
    <location>
        <begin position="28"/>
        <end position="53"/>
    </location>
</feature>
<evidence type="ECO:0000256" key="4">
    <source>
        <dbReference type="ARBA" id="ARBA00010731"/>
    </source>
</evidence>
<keyword evidence="16" id="KW-0137">Centromere</keyword>
<evidence type="ECO:0000256" key="14">
    <source>
        <dbReference type="ARBA" id="ARBA00023242"/>
    </source>
</evidence>
<accession>A0ABP0EAW4</accession>
<comment type="similarity">
    <text evidence="4">Belongs to the DASH complex ASK1 family.</text>
</comment>
<keyword evidence="7" id="KW-0963">Cytoplasm</keyword>
<evidence type="ECO:0000256" key="10">
    <source>
        <dbReference type="ARBA" id="ARBA00022776"/>
    </source>
</evidence>
<feature type="compositionally biased region" description="Polar residues" evidence="18">
    <location>
        <begin position="298"/>
        <end position="308"/>
    </location>
</feature>
<evidence type="ECO:0000256" key="17">
    <source>
        <dbReference type="ARBA" id="ARBA00029735"/>
    </source>
</evidence>
<keyword evidence="9" id="KW-0493">Microtubule</keyword>
<keyword evidence="8" id="KW-0132">Cell division</keyword>
<evidence type="ECO:0000256" key="7">
    <source>
        <dbReference type="ARBA" id="ARBA00022490"/>
    </source>
</evidence>
<keyword evidence="20" id="KW-1185">Reference proteome</keyword>
<keyword evidence="10" id="KW-0498">Mitosis</keyword>
<evidence type="ECO:0000256" key="8">
    <source>
        <dbReference type="ARBA" id="ARBA00022618"/>
    </source>
</evidence>
<evidence type="ECO:0000256" key="11">
    <source>
        <dbReference type="ARBA" id="ARBA00022829"/>
    </source>
</evidence>
<feature type="region of interest" description="Disordered" evidence="18">
    <location>
        <begin position="1"/>
        <end position="53"/>
    </location>
</feature>
<evidence type="ECO:0000256" key="9">
    <source>
        <dbReference type="ARBA" id="ARBA00022701"/>
    </source>
</evidence>
<dbReference type="InterPro" id="IPR013964">
    <property type="entry name" value="DASH_Ask1"/>
</dbReference>
<comment type="subcellular location">
    <subcellularLocation>
        <location evidence="3">Chromosome</location>
        <location evidence="3">Centromere</location>
        <location evidence="3">Kinetochore</location>
    </subcellularLocation>
    <subcellularLocation>
        <location evidence="2">Cytoplasm</location>
        <location evidence="2">Cytoskeleton</location>
        <location evidence="2">Spindle</location>
    </subcellularLocation>
    <subcellularLocation>
        <location evidence="1">Nucleus</location>
    </subcellularLocation>
</comment>
<evidence type="ECO:0000313" key="20">
    <source>
        <dbReference type="Proteomes" id="UP001497600"/>
    </source>
</evidence>
<feature type="compositionally biased region" description="Polar residues" evidence="18">
    <location>
        <begin position="345"/>
        <end position="355"/>
    </location>
</feature>
<keyword evidence="12" id="KW-0995">Kinetochore</keyword>
<feature type="compositionally biased region" description="Basic and acidic residues" evidence="18">
    <location>
        <begin position="452"/>
        <end position="463"/>
    </location>
</feature>
<evidence type="ECO:0000256" key="18">
    <source>
        <dbReference type="SAM" id="MobiDB-lite"/>
    </source>
</evidence>
<evidence type="ECO:0000256" key="16">
    <source>
        <dbReference type="ARBA" id="ARBA00023328"/>
    </source>
</evidence>
<evidence type="ECO:0000313" key="19">
    <source>
        <dbReference type="EMBL" id="CAK7904160.1"/>
    </source>
</evidence>
<keyword evidence="13" id="KW-0206">Cytoskeleton</keyword>
<keyword evidence="14" id="KW-0539">Nucleus</keyword>
<gene>
    <name evidence="19" type="ORF">CAAN4_D08064</name>
</gene>